<proteinExistence type="inferred from homology"/>
<gene>
    <name evidence="3" type="ORF">JRJ22_11660</name>
</gene>
<evidence type="ECO:0000256" key="1">
    <source>
        <dbReference type="ARBA" id="ARBA00008270"/>
    </source>
</evidence>
<dbReference type="Gene3D" id="3.10.310.10">
    <property type="entry name" value="Diaminopimelate Epimerase, Chain A, domain 1"/>
    <property type="match status" value="2"/>
</dbReference>
<sequence length="298" mass="32532">MSRVTVYHVDAFSREAGMGNPAGVVLNASELTELQMQSIAKQVGFNETAFLLPSSLADMRIRYFTPGHEVNLCGHATIATIYAMKTKGLLGEQSGITIETKAGILPIRIEEEHSNQILITMQQAAPEFMPFNGPSADLAACLGLGAEDIDPRFPILYGSTGLWTLLLPIRSLGAFKRMSPDNNRFPDILKELPHASVHPFCLETYAAEADMHGRHFSSPYSGTIEDPVTGTASGVMGAYYSKYIRPDQEHLELLIEQGQEIGRNGSVRVTVNTNRNEVAITGTAVFAEELTIPYMGIQ</sequence>
<dbReference type="PANTHER" id="PTHR13774:SF17">
    <property type="entry name" value="PHENAZINE BIOSYNTHESIS-LIKE DOMAIN-CONTAINING PROTEIN"/>
    <property type="match status" value="1"/>
</dbReference>
<dbReference type="SUPFAM" id="SSF54506">
    <property type="entry name" value="Diaminopimelate epimerase-like"/>
    <property type="match status" value="1"/>
</dbReference>
<dbReference type="EMBL" id="CP070969">
    <property type="protein sequence ID" value="QSF47160.1"/>
    <property type="molecule type" value="Genomic_DNA"/>
</dbReference>
<dbReference type="PANTHER" id="PTHR13774">
    <property type="entry name" value="PHENAZINE BIOSYNTHESIS PROTEIN"/>
    <property type="match status" value="1"/>
</dbReference>
<dbReference type="RefSeq" id="WP_206104596.1">
    <property type="nucleotide sequence ID" value="NZ_CP070969.1"/>
</dbReference>
<dbReference type="NCBIfam" id="TIGR00654">
    <property type="entry name" value="PhzF_family"/>
    <property type="match status" value="1"/>
</dbReference>
<comment type="similarity">
    <text evidence="1">Belongs to the PhzF family.</text>
</comment>
<dbReference type="GO" id="GO:0016853">
    <property type="term" value="F:isomerase activity"/>
    <property type="evidence" value="ECO:0007669"/>
    <property type="project" value="UniProtKB-KW"/>
</dbReference>
<keyword evidence="4" id="KW-1185">Reference proteome</keyword>
<reference evidence="3 4" key="1">
    <citation type="submission" date="2021-02" db="EMBL/GenBank/DDBJ databases">
        <title>Paenibacillus tianjinensis sp. nov.</title>
        <authorList>
            <person name="Liu H."/>
        </authorList>
    </citation>
    <scope>NUCLEOTIDE SEQUENCE [LARGE SCALE GENOMIC DNA]</scope>
    <source>
        <strain evidence="3 4">TB2019</strain>
    </source>
</reference>
<name>A0ABX7LGD6_9BACL</name>
<dbReference type="Pfam" id="PF02567">
    <property type="entry name" value="PhzC-PhzF"/>
    <property type="match status" value="1"/>
</dbReference>
<keyword evidence="2 3" id="KW-0413">Isomerase</keyword>
<evidence type="ECO:0000313" key="3">
    <source>
        <dbReference type="EMBL" id="QSF47160.1"/>
    </source>
</evidence>
<dbReference type="PIRSF" id="PIRSF016184">
    <property type="entry name" value="PhzC_PhzF"/>
    <property type="match status" value="1"/>
</dbReference>
<evidence type="ECO:0000313" key="4">
    <source>
        <dbReference type="Proteomes" id="UP000663452"/>
    </source>
</evidence>
<dbReference type="InterPro" id="IPR003719">
    <property type="entry name" value="Phenazine_PhzF-like"/>
</dbReference>
<organism evidence="3 4">
    <name type="scientific">Paenibacillus tianjinensis</name>
    <dbReference type="NCBI Taxonomy" id="2810347"/>
    <lineage>
        <taxon>Bacteria</taxon>
        <taxon>Bacillati</taxon>
        <taxon>Bacillota</taxon>
        <taxon>Bacilli</taxon>
        <taxon>Bacillales</taxon>
        <taxon>Paenibacillaceae</taxon>
        <taxon>Paenibacillus</taxon>
    </lineage>
</organism>
<accession>A0ABX7LGD6</accession>
<protein>
    <submittedName>
        <fullName evidence="3">PhzF family phenazine biosynthesis isomerase</fullName>
    </submittedName>
</protein>
<evidence type="ECO:0000256" key="2">
    <source>
        <dbReference type="ARBA" id="ARBA00023235"/>
    </source>
</evidence>
<dbReference type="Proteomes" id="UP000663452">
    <property type="component" value="Chromosome"/>
</dbReference>